<sequence>MKASRRSLILSAALAAAALVPAGSSWAQANVLRIVPHSNLAILDPIWTTAYMSRNHGYMIYDTLFGTDADARIKPQMVESWTESPDKRLWTFKLRKGLEFHDGKPVTGEDVIASLQRWGKRDAMGSALMQFVQRMDSPQPDTFRIFLNEANGFMLEALGKPSSNVPFIMPKRIAETDAFKQIEEHIGSGPYIFRKDEFKPGDKAVYVKNPKYVPRSEPPSGTTGGKRVYVDRVEWNLALRDAQAQVSALKKGEVDIIENLPFDHYEAVKADPALQIPAISTRGLQYMARFNHLHKPFDNPRVRQAAIAAMTQEPFLKAQVGVKSLYKTCASMFICGTPYGSTAGSDIQAKSNMKKAQELLKASGYDGTPIVILKPTDLASIQKLPDVAAQQLRQAGFKVDLQAMDWQTLVGRRAKKEAPDKGGWHMFLTAWQAFDVWSPIANPTMDTRGDKSGWFGWANDEKMQAIRNEFMRATDDATKKKLADQLHARAFEVGTHAPLGEYDQPTAATKNISGWFVTNGNLYWNLKKNGPQ</sequence>
<dbReference type="Gene3D" id="3.90.76.10">
    <property type="entry name" value="Dipeptide-binding Protein, Domain 1"/>
    <property type="match status" value="1"/>
</dbReference>
<evidence type="ECO:0000256" key="3">
    <source>
        <dbReference type="SAM" id="SignalP"/>
    </source>
</evidence>
<dbReference type="Gene3D" id="3.10.105.10">
    <property type="entry name" value="Dipeptide-binding Protein, Domain 3"/>
    <property type="match status" value="1"/>
</dbReference>
<dbReference type="Proteomes" id="UP000552954">
    <property type="component" value="Unassembled WGS sequence"/>
</dbReference>
<comment type="similarity">
    <text evidence="1">Belongs to the bacterial solute-binding protein 5 family.</text>
</comment>
<dbReference type="GO" id="GO:0030288">
    <property type="term" value="C:outer membrane-bounded periplasmic space"/>
    <property type="evidence" value="ECO:0007669"/>
    <property type="project" value="UniProtKB-ARBA"/>
</dbReference>
<dbReference type="Gene3D" id="3.40.190.10">
    <property type="entry name" value="Periplasmic binding protein-like II"/>
    <property type="match status" value="1"/>
</dbReference>
<dbReference type="PANTHER" id="PTHR30290:SF38">
    <property type="entry name" value="D,D-DIPEPTIDE-BINDING PERIPLASMIC PROTEIN DDPA-RELATED"/>
    <property type="match status" value="1"/>
</dbReference>
<organism evidence="5 6">
    <name type="scientific">Ramlibacter montanisoli</name>
    <dbReference type="NCBI Taxonomy" id="2732512"/>
    <lineage>
        <taxon>Bacteria</taxon>
        <taxon>Pseudomonadati</taxon>
        <taxon>Pseudomonadota</taxon>
        <taxon>Betaproteobacteria</taxon>
        <taxon>Burkholderiales</taxon>
        <taxon>Comamonadaceae</taxon>
        <taxon>Ramlibacter</taxon>
    </lineage>
</organism>
<name>A0A849KNL9_9BURK</name>
<dbReference type="InterPro" id="IPR039424">
    <property type="entry name" value="SBP_5"/>
</dbReference>
<dbReference type="PROSITE" id="PS51318">
    <property type="entry name" value="TAT"/>
    <property type="match status" value="1"/>
</dbReference>
<evidence type="ECO:0000259" key="4">
    <source>
        <dbReference type="Pfam" id="PF00496"/>
    </source>
</evidence>
<dbReference type="PANTHER" id="PTHR30290">
    <property type="entry name" value="PERIPLASMIC BINDING COMPONENT OF ABC TRANSPORTER"/>
    <property type="match status" value="1"/>
</dbReference>
<dbReference type="CDD" id="cd08502">
    <property type="entry name" value="PBP2_NikA_DppA_OppA_like_16"/>
    <property type="match status" value="1"/>
</dbReference>
<evidence type="ECO:0000313" key="5">
    <source>
        <dbReference type="EMBL" id="NNU45423.1"/>
    </source>
</evidence>
<comment type="caution">
    <text evidence="5">The sequence shown here is derived from an EMBL/GenBank/DDBJ whole genome shotgun (WGS) entry which is preliminary data.</text>
</comment>
<accession>A0A849KNL9</accession>
<dbReference type="AlphaFoldDB" id="A0A849KNL9"/>
<dbReference type="Pfam" id="PF00496">
    <property type="entry name" value="SBP_bac_5"/>
    <property type="match status" value="1"/>
</dbReference>
<protein>
    <submittedName>
        <fullName evidence="5">ABC transporter substrate-binding protein</fullName>
    </submittedName>
</protein>
<reference evidence="5 6" key="2">
    <citation type="submission" date="2020-06" db="EMBL/GenBank/DDBJ databases">
        <title>Ramlibacter rhizophilus sp. nov., isolated from rhizosphere soil of national flower Mugunghwa from South Korea.</title>
        <authorList>
            <person name="Zheng-Fei Y."/>
            <person name="Huan T."/>
        </authorList>
    </citation>
    <scope>NUCLEOTIDE SEQUENCE [LARGE SCALE GENOMIC DNA]</scope>
    <source>
        <strain evidence="5 6">B156</strain>
    </source>
</reference>
<evidence type="ECO:0000313" key="6">
    <source>
        <dbReference type="Proteomes" id="UP000552954"/>
    </source>
</evidence>
<dbReference type="GO" id="GO:0015833">
    <property type="term" value="P:peptide transport"/>
    <property type="evidence" value="ECO:0007669"/>
    <property type="project" value="TreeGrafter"/>
</dbReference>
<dbReference type="InterPro" id="IPR006311">
    <property type="entry name" value="TAT_signal"/>
</dbReference>
<dbReference type="InterPro" id="IPR000914">
    <property type="entry name" value="SBP_5_dom"/>
</dbReference>
<proteinExistence type="inferred from homology"/>
<keyword evidence="2 3" id="KW-0732">Signal</keyword>
<feature type="domain" description="Solute-binding protein family 5" evidence="4">
    <location>
        <begin position="73"/>
        <end position="439"/>
    </location>
</feature>
<evidence type="ECO:0000256" key="2">
    <source>
        <dbReference type="ARBA" id="ARBA00022729"/>
    </source>
</evidence>
<dbReference type="RefSeq" id="WP_171563728.1">
    <property type="nucleotide sequence ID" value="NZ_JABFCS010000002.1"/>
</dbReference>
<feature type="signal peptide" evidence="3">
    <location>
        <begin position="1"/>
        <end position="29"/>
    </location>
</feature>
<dbReference type="EMBL" id="JABFCS010000002">
    <property type="protein sequence ID" value="NNU45423.1"/>
    <property type="molecule type" value="Genomic_DNA"/>
</dbReference>
<dbReference type="GO" id="GO:0043190">
    <property type="term" value="C:ATP-binding cassette (ABC) transporter complex"/>
    <property type="evidence" value="ECO:0007669"/>
    <property type="project" value="InterPro"/>
</dbReference>
<dbReference type="SUPFAM" id="SSF53850">
    <property type="entry name" value="Periplasmic binding protein-like II"/>
    <property type="match status" value="1"/>
</dbReference>
<dbReference type="InterPro" id="IPR030678">
    <property type="entry name" value="Peptide/Ni-bd"/>
</dbReference>
<reference evidence="5 6" key="1">
    <citation type="submission" date="2020-05" db="EMBL/GenBank/DDBJ databases">
        <authorList>
            <person name="Khan S.A."/>
            <person name="Jeon C.O."/>
            <person name="Chun B.H."/>
        </authorList>
    </citation>
    <scope>NUCLEOTIDE SEQUENCE [LARGE SCALE GENOMIC DNA]</scope>
    <source>
        <strain evidence="5 6">B156</strain>
    </source>
</reference>
<evidence type="ECO:0000256" key="1">
    <source>
        <dbReference type="ARBA" id="ARBA00005695"/>
    </source>
</evidence>
<keyword evidence="6" id="KW-1185">Reference proteome</keyword>
<feature type="chain" id="PRO_5032285796" evidence="3">
    <location>
        <begin position="30"/>
        <end position="532"/>
    </location>
</feature>
<dbReference type="PIRSF" id="PIRSF002741">
    <property type="entry name" value="MppA"/>
    <property type="match status" value="1"/>
</dbReference>
<dbReference type="GO" id="GO:1904680">
    <property type="term" value="F:peptide transmembrane transporter activity"/>
    <property type="evidence" value="ECO:0007669"/>
    <property type="project" value="TreeGrafter"/>
</dbReference>
<gene>
    <name evidence="5" type="ORF">HK415_23090</name>
</gene>